<sequence>MTETIWSLVENWGIWGVLLSMFIEGSSFPFIGTFFIVTVGFILDLSWFEIGGISLLGSFLYAVGSYIPYFIGCKLGNSLENKLSPAKKAGLEKVKDNFSKYGIWSVAISTPLHLGNVVPFLAGMSNMNLRLYTLLTIIGIAPTTFLFLSIGHFYDGDTETIIETIADYQSLLLIGFVMITVGYVAGKCVVAVKKKERC</sequence>
<feature type="transmembrane region" description="Helical" evidence="2">
    <location>
        <begin position="170"/>
        <end position="192"/>
    </location>
</feature>
<keyword evidence="2" id="KW-0472">Membrane</keyword>
<accession>A0ABD4WL68</accession>
<dbReference type="EMBL" id="JARAOX010000038">
    <property type="protein sequence ID" value="MDD9780961.1"/>
    <property type="molecule type" value="Genomic_DNA"/>
</dbReference>
<evidence type="ECO:0000256" key="2">
    <source>
        <dbReference type="SAM" id="Phobius"/>
    </source>
</evidence>
<dbReference type="PANTHER" id="PTHR42709">
    <property type="entry name" value="ALKALINE PHOSPHATASE LIKE PROTEIN"/>
    <property type="match status" value="1"/>
</dbReference>
<feature type="transmembrane region" description="Helical" evidence="2">
    <location>
        <begin position="12"/>
        <end position="43"/>
    </location>
</feature>
<gene>
    <name evidence="4" type="ORF">PVE99_00440</name>
</gene>
<evidence type="ECO:0000313" key="4">
    <source>
        <dbReference type="EMBL" id="MDD9780961.1"/>
    </source>
</evidence>
<name>A0ABD4WL68_PRIMG</name>
<evidence type="ECO:0000259" key="3">
    <source>
        <dbReference type="Pfam" id="PF09335"/>
    </source>
</evidence>
<feature type="transmembrane region" description="Helical" evidence="2">
    <location>
        <begin position="101"/>
        <end position="122"/>
    </location>
</feature>
<feature type="transmembrane region" description="Helical" evidence="2">
    <location>
        <begin position="50"/>
        <end position="71"/>
    </location>
</feature>
<dbReference type="InterPro" id="IPR032816">
    <property type="entry name" value="VTT_dom"/>
</dbReference>
<dbReference type="RefSeq" id="WP_057275108.1">
    <property type="nucleotide sequence ID" value="NZ_JARAOX010000038.1"/>
</dbReference>
<dbReference type="AlphaFoldDB" id="A0ABD4WL68"/>
<reference evidence="4 5" key="1">
    <citation type="submission" date="2023-02" db="EMBL/GenBank/DDBJ databases">
        <authorList>
            <person name="Olszewska D."/>
        </authorList>
    </citation>
    <scope>NUCLEOTIDE SEQUENCE [LARGE SCALE GENOMIC DNA]</scope>
    <source>
        <strain evidence="4 5">FDU301</strain>
    </source>
</reference>
<dbReference type="Proteomes" id="UP001213771">
    <property type="component" value="Unassembled WGS sequence"/>
</dbReference>
<feature type="transmembrane region" description="Helical" evidence="2">
    <location>
        <begin position="129"/>
        <end position="150"/>
    </location>
</feature>
<dbReference type="Pfam" id="PF09335">
    <property type="entry name" value="VTT_dom"/>
    <property type="match status" value="1"/>
</dbReference>
<keyword evidence="2" id="KW-0812">Transmembrane</keyword>
<evidence type="ECO:0000313" key="5">
    <source>
        <dbReference type="Proteomes" id="UP001213771"/>
    </source>
</evidence>
<proteinExistence type="inferred from homology"/>
<keyword evidence="2" id="KW-1133">Transmembrane helix</keyword>
<dbReference type="InterPro" id="IPR051311">
    <property type="entry name" value="DedA_domain"/>
</dbReference>
<comment type="similarity">
    <text evidence="1">Belongs to the DedA family.</text>
</comment>
<comment type="caution">
    <text evidence="4">The sequence shown here is derived from an EMBL/GenBank/DDBJ whole genome shotgun (WGS) entry which is preliminary data.</text>
</comment>
<evidence type="ECO:0000256" key="1">
    <source>
        <dbReference type="ARBA" id="ARBA00010792"/>
    </source>
</evidence>
<dbReference type="PANTHER" id="PTHR42709:SF11">
    <property type="entry name" value="DEDA FAMILY PROTEIN"/>
    <property type="match status" value="1"/>
</dbReference>
<feature type="domain" description="VTT" evidence="3">
    <location>
        <begin position="31"/>
        <end position="152"/>
    </location>
</feature>
<organism evidence="4 5">
    <name type="scientific">Priestia megaterium</name>
    <name type="common">Bacillus megaterium</name>
    <dbReference type="NCBI Taxonomy" id="1404"/>
    <lineage>
        <taxon>Bacteria</taxon>
        <taxon>Bacillati</taxon>
        <taxon>Bacillota</taxon>
        <taxon>Bacilli</taxon>
        <taxon>Bacillales</taxon>
        <taxon>Bacillaceae</taxon>
        <taxon>Priestia</taxon>
    </lineage>
</organism>
<protein>
    <submittedName>
        <fullName evidence="4">VTT domain-containing protein</fullName>
    </submittedName>
</protein>